<dbReference type="RefSeq" id="WP_067062584.1">
    <property type="nucleotide sequence ID" value="NZ_CP014699.1"/>
</dbReference>
<dbReference type="AlphaFoldDB" id="A0A172Q7Z5"/>
<comment type="similarity">
    <text evidence="1">Belongs to the acyl-ACP thioesterase family.</text>
</comment>
<dbReference type="InterPro" id="IPR045023">
    <property type="entry name" value="FATA/B"/>
</dbReference>
<evidence type="ECO:0000256" key="3">
    <source>
        <dbReference type="ARBA" id="ARBA00022801"/>
    </source>
</evidence>
<reference evidence="11" key="2">
    <citation type="submission" date="2016-03" db="EMBL/GenBank/DDBJ databases">
        <title>Streptococcus antelopensis sp. nov., isolated from the feces of the Tibetan antelope (Pantholops hodgsonii) in Hoh Xil National Nature Reserve, Qinghai, China.</title>
        <authorList>
            <person name="Bai X."/>
        </authorList>
    </citation>
    <scope>NUCLEOTIDE SEQUENCE [LARGE SCALE GENOMIC DNA]</scope>
    <source>
        <strain evidence="11">TA 26</strain>
    </source>
</reference>
<keyword evidence="4" id="KW-0276">Fatty acid metabolism</keyword>
<keyword evidence="7" id="KW-0275">Fatty acid biosynthesis</keyword>
<dbReference type="Pfam" id="PF20791">
    <property type="entry name" value="Acyl-ACP_TE_C"/>
    <property type="match status" value="1"/>
</dbReference>
<proteinExistence type="inferred from homology"/>
<dbReference type="InterPro" id="IPR049427">
    <property type="entry name" value="Acyl-ACP_TE_C"/>
</dbReference>
<dbReference type="PANTHER" id="PTHR31727:SF6">
    <property type="entry name" value="OLEOYL-ACYL CARRIER PROTEIN THIOESTERASE 1, CHLOROPLASTIC"/>
    <property type="match status" value="1"/>
</dbReference>
<dbReference type="CDD" id="cd00586">
    <property type="entry name" value="4HBT"/>
    <property type="match status" value="2"/>
</dbReference>
<accession>A0A172Q7Z5</accession>
<dbReference type="GO" id="GO:0016297">
    <property type="term" value="F:fatty acyl-[ACP] hydrolase activity"/>
    <property type="evidence" value="ECO:0007669"/>
    <property type="project" value="InterPro"/>
</dbReference>
<dbReference type="STRING" id="1811193.A0O21_05625"/>
<keyword evidence="5" id="KW-0809">Transit peptide</keyword>
<sequence>MGKKYAVDYQVPFYETDVNHNVKLPHLLSLALQVSGLQSLSLGVGDDYIFKTHHLVWIITEYDIEIERLPKYGEKIIIETEPTAYNKLFCYRDFTIYGENGDKIVLIHSVFVLMDYESRKVHQVVDDIVAAFDVEKIKRIVRGPKYSALESPEETLYRVRYFDLDLNGHVNNSKYLEWMYDVIDIDFLRQHIPQKVNLKFIKEVYYGNDILSRVERDGLTSRHEITSAGTVRAQAKIEWKSKAD</sequence>
<organism evidence="10 11">
    <name type="scientific">Streptococcus pantholopis</name>
    <dbReference type="NCBI Taxonomy" id="1811193"/>
    <lineage>
        <taxon>Bacteria</taxon>
        <taxon>Bacillati</taxon>
        <taxon>Bacillota</taxon>
        <taxon>Bacilli</taxon>
        <taxon>Lactobacillales</taxon>
        <taxon>Streptococcaceae</taxon>
        <taxon>Streptococcus</taxon>
    </lineage>
</organism>
<keyword evidence="11" id="KW-1185">Reference proteome</keyword>
<dbReference type="InterPro" id="IPR002864">
    <property type="entry name" value="Acyl-ACP_thioesterase_NHD"/>
</dbReference>
<feature type="domain" description="Acyl-ACP thioesterase N-terminal hotdog" evidence="8">
    <location>
        <begin position="2"/>
        <end position="131"/>
    </location>
</feature>
<dbReference type="KEGG" id="spat:A0O21_05625"/>
<evidence type="ECO:0000256" key="5">
    <source>
        <dbReference type="ARBA" id="ARBA00022946"/>
    </source>
</evidence>
<evidence type="ECO:0000256" key="4">
    <source>
        <dbReference type="ARBA" id="ARBA00022832"/>
    </source>
</evidence>
<evidence type="ECO:0000256" key="2">
    <source>
        <dbReference type="ARBA" id="ARBA00022516"/>
    </source>
</evidence>
<dbReference type="GO" id="GO:0000036">
    <property type="term" value="F:acyl carrier activity"/>
    <property type="evidence" value="ECO:0007669"/>
    <property type="project" value="TreeGrafter"/>
</dbReference>
<evidence type="ECO:0000256" key="7">
    <source>
        <dbReference type="ARBA" id="ARBA00023160"/>
    </source>
</evidence>
<dbReference type="PANTHER" id="PTHR31727">
    <property type="entry name" value="OLEOYL-ACYL CARRIER PROTEIN THIOESTERASE 1, CHLOROPLASTIC"/>
    <property type="match status" value="1"/>
</dbReference>
<evidence type="ECO:0000256" key="6">
    <source>
        <dbReference type="ARBA" id="ARBA00023098"/>
    </source>
</evidence>
<feature type="domain" description="Acyl-ACP thioesterase-like C-terminal" evidence="9">
    <location>
        <begin position="147"/>
        <end position="240"/>
    </location>
</feature>
<evidence type="ECO:0000313" key="11">
    <source>
        <dbReference type="Proteomes" id="UP000077317"/>
    </source>
</evidence>
<protein>
    <submittedName>
        <fullName evidence="10">Acyl-ACP thioesterase</fullName>
    </submittedName>
</protein>
<keyword evidence="2" id="KW-0444">Lipid biosynthesis</keyword>
<dbReference type="OrthoDB" id="9801517at2"/>
<keyword evidence="6" id="KW-0443">Lipid metabolism</keyword>
<dbReference type="Gene3D" id="3.10.129.10">
    <property type="entry name" value="Hotdog Thioesterase"/>
    <property type="match status" value="1"/>
</dbReference>
<dbReference type="SUPFAM" id="SSF54637">
    <property type="entry name" value="Thioesterase/thiol ester dehydrase-isomerase"/>
    <property type="match status" value="2"/>
</dbReference>
<reference evidence="10 11" key="1">
    <citation type="journal article" date="2016" name="Int. J. Syst. Evol. Microbiol.">
        <title>Streptococcuspantholopis sp. nov., isolated from faeces of the Tibetan antelope (Pantholops hodgsonii).</title>
        <authorList>
            <person name="Bai X."/>
            <person name="Xiong Y."/>
            <person name="Lu S."/>
            <person name="Jin D."/>
            <person name="Lai X."/>
            <person name="Yang J."/>
            <person name="Niu L."/>
            <person name="Hu S."/>
            <person name="Meng X."/>
            <person name="Pu J."/>
            <person name="Ye C."/>
            <person name="Xu J."/>
        </authorList>
    </citation>
    <scope>NUCLEOTIDE SEQUENCE [LARGE SCALE GENOMIC DNA]</scope>
    <source>
        <strain evidence="10 11">TA 26</strain>
    </source>
</reference>
<dbReference type="EMBL" id="CP014699">
    <property type="protein sequence ID" value="AND79542.1"/>
    <property type="molecule type" value="Genomic_DNA"/>
</dbReference>
<evidence type="ECO:0000256" key="1">
    <source>
        <dbReference type="ARBA" id="ARBA00006500"/>
    </source>
</evidence>
<gene>
    <name evidence="10" type="ORF">A0O21_05625</name>
</gene>
<dbReference type="Pfam" id="PF01643">
    <property type="entry name" value="Acyl-ACP_TE"/>
    <property type="match status" value="1"/>
</dbReference>
<keyword evidence="3" id="KW-0378">Hydrolase</keyword>
<dbReference type="Proteomes" id="UP000077317">
    <property type="component" value="Chromosome"/>
</dbReference>
<dbReference type="InterPro" id="IPR029069">
    <property type="entry name" value="HotDog_dom_sf"/>
</dbReference>
<evidence type="ECO:0000313" key="10">
    <source>
        <dbReference type="EMBL" id="AND79542.1"/>
    </source>
</evidence>
<name>A0A172Q7Z5_9STRE</name>
<evidence type="ECO:0000259" key="8">
    <source>
        <dbReference type="Pfam" id="PF01643"/>
    </source>
</evidence>
<evidence type="ECO:0000259" key="9">
    <source>
        <dbReference type="Pfam" id="PF20791"/>
    </source>
</evidence>